<dbReference type="Gene3D" id="1.10.287.130">
    <property type="match status" value="1"/>
</dbReference>
<protein>
    <recommendedName>
        <fullName evidence="1">Histidine phosphotransferase ChpT C-terminal domain-containing protein</fullName>
    </recommendedName>
</protein>
<keyword evidence="3" id="KW-1185">Reference proteome</keyword>
<dbReference type="Gene3D" id="3.30.565.10">
    <property type="entry name" value="Histidine kinase-like ATPase, C-terminal domain"/>
    <property type="match status" value="1"/>
</dbReference>
<gene>
    <name evidence="2" type="ORF">DKG74_19290</name>
</gene>
<accession>A0A317DUP5</accession>
<dbReference type="AlphaFoldDB" id="A0A317DUP5"/>
<dbReference type="Proteomes" id="UP000245461">
    <property type="component" value="Unassembled WGS sequence"/>
</dbReference>
<dbReference type="OrthoDB" id="9803702at2"/>
<comment type="caution">
    <text evidence="2">The sequence shown here is derived from an EMBL/GenBank/DDBJ whole genome shotgun (WGS) entry which is preliminary data.</text>
</comment>
<dbReference type="InterPro" id="IPR018762">
    <property type="entry name" value="ChpT_C"/>
</dbReference>
<feature type="domain" description="Histidine phosphotransferase ChpT C-terminal" evidence="1">
    <location>
        <begin position="141"/>
        <end position="255"/>
    </location>
</feature>
<name>A0A317DUP5_9PROT</name>
<sequence>MLSRCGGAWRSPGLRRKGPWPRCSAGARAGLRCGRVTVPPCRRRGNARTNPFRISWLSMTDPLLLAGLLCSRLCHDLVGPVGAVVNGVELLTDVDGGPDEEELRDQSIALVGESANELSARLRLFRLAFGAAADGSIVSHDEIAEVLLPVMQGRRIAATIDGAREGLDRAKARIGLLMALIGADCLPRGGRLNLSFGPGRNVVVTSAGDRCVLPAAHAAVFGGDDAGIEPRTAPVVYALGLAAQDGGSLTCAAREGTVELRLA</sequence>
<dbReference type="InterPro" id="IPR036890">
    <property type="entry name" value="HATPase_C_sf"/>
</dbReference>
<evidence type="ECO:0000313" key="3">
    <source>
        <dbReference type="Proteomes" id="UP000245461"/>
    </source>
</evidence>
<evidence type="ECO:0000259" key="1">
    <source>
        <dbReference type="Pfam" id="PF10090"/>
    </source>
</evidence>
<dbReference type="Pfam" id="PF10090">
    <property type="entry name" value="HPTransfase"/>
    <property type="match status" value="1"/>
</dbReference>
<proteinExistence type="predicted"/>
<evidence type="ECO:0000313" key="2">
    <source>
        <dbReference type="EMBL" id="PWR18399.1"/>
    </source>
</evidence>
<reference evidence="2 3" key="1">
    <citation type="submission" date="2018-05" db="EMBL/GenBank/DDBJ databases">
        <title>Zavarzinia sp. HR-AS.</title>
        <authorList>
            <person name="Lee Y."/>
            <person name="Jeon C.O."/>
        </authorList>
    </citation>
    <scope>NUCLEOTIDE SEQUENCE [LARGE SCALE GENOMIC DNA]</scope>
    <source>
        <strain evidence="2 3">HR-AS</strain>
    </source>
</reference>
<dbReference type="EMBL" id="QGLE01000015">
    <property type="protein sequence ID" value="PWR18399.1"/>
    <property type="molecule type" value="Genomic_DNA"/>
</dbReference>
<organism evidence="2 3">
    <name type="scientific">Zavarzinia aquatilis</name>
    <dbReference type="NCBI Taxonomy" id="2211142"/>
    <lineage>
        <taxon>Bacteria</taxon>
        <taxon>Pseudomonadati</taxon>
        <taxon>Pseudomonadota</taxon>
        <taxon>Alphaproteobacteria</taxon>
        <taxon>Rhodospirillales</taxon>
        <taxon>Zavarziniaceae</taxon>
        <taxon>Zavarzinia</taxon>
    </lineage>
</organism>